<comment type="caution">
    <text evidence="2">The sequence shown here is derived from an EMBL/GenBank/DDBJ whole genome shotgun (WGS) entry which is preliminary data.</text>
</comment>
<dbReference type="AlphaFoldDB" id="A0A9N9D576"/>
<protein>
    <submittedName>
        <fullName evidence="2">16074_t:CDS:1</fullName>
    </submittedName>
</protein>
<evidence type="ECO:0000313" key="3">
    <source>
        <dbReference type="Proteomes" id="UP000789570"/>
    </source>
</evidence>
<feature type="region of interest" description="Disordered" evidence="1">
    <location>
        <begin position="1"/>
        <end position="52"/>
    </location>
</feature>
<proteinExistence type="predicted"/>
<dbReference type="OrthoDB" id="376826at2759"/>
<dbReference type="Proteomes" id="UP000789570">
    <property type="component" value="Unassembled WGS sequence"/>
</dbReference>
<name>A0A9N9D576_9GLOM</name>
<evidence type="ECO:0000256" key="1">
    <source>
        <dbReference type="SAM" id="MobiDB-lite"/>
    </source>
</evidence>
<keyword evidence="3" id="KW-1185">Reference proteome</keyword>
<accession>A0A9N9D576</accession>
<sequence>MSKASNGTSAYASDDYSEDNKSNSSASESSFEEELKSSNDHTEVESLERFNESNGKTSALVSTLFDIPIVNHSYQTVKTYKFGRMTIDFADAGARKVTEFVPEKFNDHIEKADRIAAESVQRFSTIITQPTDKIFRTVSCTIENNITNPGSRFVANFDSRLAPFVDVFEDLLQKVIPDENAHTSRDIQNDQQLEQLSQTLRCFQIAFDTSNRCVEKVKKQLTTVQNPDIAVTLHAHLQSISTVILGFLNKDEDLPSAVQARIIELSTALLAVTDTISNYVKLNAEHFPEYLPEYLQERLKPLVVFFGQGYVEIVNEIKNGEGSPLDKAKNIVQLTTNHTLPLLRGSLSDLQEAFQWYKNSLNTSFHNTTETFMNKLNQTTQILNVK</sequence>
<dbReference type="EMBL" id="CAJVPQ010003283">
    <property type="protein sequence ID" value="CAG8623646.1"/>
    <property type="molecule type" value="Genomic_DNA"/>
</dbReference>
<feature type="compositionally biased region" description="Polar residues" evidence="1">
    <location>
        <begin position="1"/>
        <end position="11"/>
    </location>
</feature>
<feature type="compositionally biased region" description="Basic and acidic residues" evidence="1">
    <location>
        <begin position="33"/>
        <end position="51"/>
    </location>
</feature>
<gene>
    <name evidence="2" type="ORF">FCALED_LOCUS9688</name>
</gene>
<reference evidence="2" key="1">
    <citation type="submission" date="2021-06" db="EMBL/GenBank/DDBJ databases">
        <authorList>
            <person name="Kallberg Y."/>
            <person name="Tangrot J."/>
            <person name="Rosling A."/>
        </authorList>
    </citation>
    <scope>NUCLEOTIDE SEQUENCE</scope>
    <source>
        <strain evidence="2">UK204</strain>
    </source>
</reference>
<organism evidence="2 3">
    <name type="scientific">Funneliformis caledonium</name>
    <dbReference type="NCBI Taxonomy" id="1117310"/>
    <lineage>
        <taxon>Eukaryota</taxon>
        <taxon>Fungi</taxon>
        <taxon>Fungi incertae sedis</taxon>
        <taxon>Mucoromycota</taxon>
        <taxon>Glomeromycotina</taxon>
        <taxon>Glomeromycetes</taxon>
        <taxon>Glomerales</taxon>
        <taxon>Glomeraceae</taxon>
        <taxon>Funneliformis</taxon>
    </lineage>
</organism>
<evidence type="ECO:0000313" key="2">
    <source>
        <dbReference type="EMBL" id="CAG8623646.1"/>
    </source>
</evidence>